<dbReference type="EMBL" id="FMAC01000001">
    <property type="protein sequence ID" value="SCB08268.1"/>
    <property type="molecule type" value="Genomic_DNA"/>
</dbReference>
<protein>
    <submittedName>
        <fullName evidence="5">Transcriptional regulator, HxlR family</fullName>
    </submittedName>
</protein>
<evidence type="ECO:0000259" key="4">
    <source>
        <dbReference type="PROSITE" id="PS51118"/>
    </source>
</evidence>
<evidence type="ECO:0000313" key="6">
    <source>
        <dbReference type="Proteomes" id="UP000186228"/>
    </source>
</evidence>
<sequence>MALRYQKGTALSTSTVVNLRNTKVPLRAVDISKVTFTDCPVRDLVSQIGGKWSVLLLEALAQRPYRFGELRRMVPDISQRMLTQTLRELQRDGYIGREVFPTKPPSVEYRMTDLGYSLYEPLAQLLNWAEANHEAVRAARTRFDQSPD</sequence>
<keyword evidence="6" id="KW-1185">Reference proteome</keyword>
<evidence type="ECO:0000256" key="1">
    <source>
        <dbReference type="ARBA" id="ARBA00023015"/>
    </source>
</evidence>
<keyword evidence="3" id="KW-0804">Transcription</keyword>
<dbReference type="Pfam" id="PF01638">
    <property type="entry name" value="HxlR"/>
    <property type="match status" value="1"/>
</dbReference>
<dbReference type="PANTHER" id="PTHR33204">
    <property type="entry name" value="TRANSCRIPTIONAL REGULATOR, MARR FAMILY"/>
    <property type="match status" value="1"/>
</dbReference>
<gene>
    <name evidence="5" type="ORF">GA0061100_101294</name>
</gene>
<dbReference type="InterPro" id="IPR036390">
    <property type="entry name" value="WH_DNA-bd_sf"/>
</dbReference>
<accession>A0A1C3TYR3</accession>
<dbReference type="InterPro" id="IPR002577">
    <property type="entry name" value="HTH_HxlR"/>
</dbReference>
<keyword evidence="1" id="KW-0805">Transcription regulation</keyword>
<dbReference type="STRING" id="52131.GA0061100_101294"/>
<evidence type="ECO:0000313" key="5">
    <source>
        <dbReference type="EMBL" id="SCB08268.1"/>
    </source>
</evidence>
<dbReference type="AlphaFoldDB" id="A0A1C3TYR3"/>
<keyword evidence="2" id="KW-0238">DNA-binding</keyword>
<dbReference type="InterPro" id="IPR036388">
    <property type="entry name" value="WH-like_DNA-bd_sf"/>
</dbReference>
<organism evidence="5 6">
    <name type="scientific">Rhizobium hainanense</name>
    <dbReference type="NCBI Taxonomy" id="52131"/>
    <lineage>
        <taxon>Bacteria</taxon>
        <taxon>Pseudomonadati</taxon>
        <taxon>Pseudomonadota</taxon>
        <taxon>Alphaproteobacteria</taxon>
        <taxon>Hyphomicrobiales</taxon>
        <taxon>Rhizobiaceae</taxon>
        <taxon>Rhizobium/Agrobacterium group</taxon>
        <taxon>Rhizobium</taxon>
    </lineage>
</organism>
<dbReference type="SUPFAM" id="SSF46785">
    <property type="entry name" value="Winged helix' DNA-binding domain"/>
    <property type="match status" value="1"/>
</dbReference>
<evidence type="ECO:0000256" key="2">
    <source>
        <dbReference type="ARBA" id="ARBA00023125"/>
    </source>
</evidence>
<dbReference type="Gene3D" id="1.10.10.10">
    <property type="entry name" value="Winged helix-like DNA-binding domain superfamily/Winged helix DNA-binding domain"/>
    <property type="match status" value="1"/>
</dbReference>
<proteinExistence type="predicted"/>
<dbReference type="GO" id="GO:0003677">
    <property type="term" value="F:DNA binding"/>
    <property type="evidence" value="ECO:0007669"/>
    <property type="project" value="UniProtKB-KW"/>
</dbReference>
<name>A0A1C3TYR3_9HYPH</name>
<dbReference type="PROSITE" id="PS51118">
    <property type="entry name" value="HTH_HXLR"/>
    <property type="match status" value="1"/>
</dbReference>
<evidence type="ECO:0000256" key="3">
    <source>
        <dbReference type="ARBA" id="ARBA00023163"/>
    </source>
</evidence>
<feature type="domain" description="HTH hxlR-type" evidence="4">
    <location>
        <begin position="39"/>
        <end position="137"/>
    </location>
</feature>
<dbReference type="Proteomes" id="UP000186228">
    <property type="component" value="Unassembled WGS sequence"/>
</dbReference>
<dbReference type="PANTHER" id="PTHR33204:SF39">
    <property type="entry name" value="TRANSCRIPTIONAL REGULATORY PROTEIN"/>
    <property type="match status" value="1"/>
</dbReference>
<reference evidence="6" key="1">
    <citation type="submission" date="2016-08" db="EMBL/GenBank/DDBJ databases">
        <authorList>
            <person name="Varghese N."/>
            <person name="Submissions Spin"/>
        </authorList>
    </citation>
    <scope>NUCLEOTIDE SEQUENCE [LARGE SCALE GENOMIC DNA]</scope>
    <source>
        <strain evidence="6">CCBAU 57015</strain>
    </source>
</reference>